<sequence length="231" mass="25601">MDNASEFRSQSFNQYCLSVGIQSEEPVPYEHEQNGLAEAHIKLLQHVGRPLLLQSSLPASGWGHAILHAAQLLRLRLASYLQQSPQQLASGFPPSIAHLRVFGCAVYVPIPPPKQNRPVHIDPPTKQCEQEVQRLLNLNRAAESQLDAFVDGDHQAAFMPTECPKKLQIDADSNNNSYSKKASWKTDWFQEQAAEARPSAPTLTVPTTQTPPPSTSRTTPDVAPNKEVFIH</sequence>
<dbReference type="EMBL" id="JBHFFA010000004">
    <property type="protein sequence ID" value="KAL2632228.1"/>
    <property type="molecule type" value="Genomic_DNA"/>
</dbReference>
<evidence type="ECO:0000256" key="1">
    <source>
        <dbReference type="SAM" id="MobiDB-lite"/>
    </source>
</evidence>
<evidence type="ECO:0000313" key="4">
    <source>
        <dbReference type="Proteomes" id="UP001605036"/>
    </source>
</evidence>
<protein>
    <recommendedName>
        <fullName evidence="2">Integrase catalytic domain-containing protein</fullName>
    </recommendedName>
</protein>
<name>A0ABD1YNR2_9MARC</name>
<dbReference type="InterPro" id="IPR036397">
    <property type="entry name" value="RNaseH_sf"/>
</dbReference>
<dbReference type="InterPro" id="IPR039537">
    <property type="entry name" value="Retrotran_Ty1/copia-like"/>
</dbReference>
<feature type="region of interest" description="Disordered" evidence="1">
    <location>
        <begin position="191"/>
        <end position="231"/>
    </location>
</feature>
<gene>
    <name evidence="3" type="ORF">R1flu_016914</name>
</gene>
<accession>A0ABD1YNR2</accession>
<feature type="domain" description="Integrase catalytic" evidence="2">
    <location>
        <begin position="1"/>
        <end position="102"/>
    </location>
</feature>
<organism evidence="3 4">
    <name type="scientific">Riccia fluitans</name>
    <dbReference type="NCBI Taxonomy" id="41844"/>
    <lineage>
        <taxon>Eukaryota</taxon>
        <taxon>Viridiplantae</taxon>
        <taxon>Streptophyta</taxon>
        <taxon>Embryophyta</taxon>
        <taxon>Marchantiophyta</taxon>
        <taxon>Marchantiopsida</taxon>
        <taxon>Marchantiidae</taxon>
        <taxon>Marchantiales</taxon>
        <taxon>Ricciaceae</taxon>
        <taxon>Riccia</taxon>
    </lineage>
</organism>
<evidence type="ECO:0000313" key="3">
    <source>
        <dbReference type="EMBL" id="KAL2632228.1"/>
    </source>
</evidence>
<dbReference type="InterPro" id="IPR001584">
    <property type="entry name" value="Integrase_cat-core"/>
</dbReference>
<reference evidence="3 4" key="1">
    <citation type="submission" date="2024-09" db="EMBL/GenBank/DDBJ databases">
        <title>Chromosome-scale assembly of Riccia fluitans.</title>
        <authorList>
            <person name="Paukszto L."/>
            <person name="Sawicki J."/>
            <person name="Karawczyk K."/>
            <person name="Piernik-Szablinska J."/>
            <person name="Szczecinska M."/>
            <person name="Mazdziarz M."/>
        </authorList>
    </citation>
    <scope>NUCLEOTIDE SEQUENCE [LARGE SCALE GENOMIC DNA]</scope>
    <source>
        <strain evidence="3">Rf_01</strain>
        <tissue evidence="3">Aerial parts of the thallus</tissue>
    </source>
</reference>
<comment type="caution">
    <text evidence="3">The sequence shown here is derived from an EMBL/GenBank/DDBJ whole genome shotgun (WGS) entry which is preliminary data.</text>
</comment>
<evidence type="ECO:0000259" key="2">
    <source>
        <dbReference type="PROSITE" id="PS50994"/>
    </source>
</evidence>
<dbReference type="AlphaFoldDB" id="A0ABD1YNR2"/>
<dbReference type="Gene3D" id="3.30.420.10">
    <property type="entry name" value="Ribonuclease H-like superfamily/Ribonuclease H"/>
    <property type="match status" value="1"/>
</dbReference>
<dbReference type="PROSITE" id="PS50994">
    <property type="entry name" value="INTEGRASE"/>
    <property type="match status" value="1"/>
</dbReference>
<dbReference type="InterPro" id="IPR012337">
    <property type="entry name" value="RNaseH-like_sf"/>
</dbReference>
<dbReference type="Proteomes" id="UP001605036">
    <property type="component" value="Unassembled WGS sequence"/>
</dbReference>
<dbReference type="PANTHER" id="PTHR42648">
    <property type="entry name" value="TRANSPOSASE, PUTATIVE-RELATED"/>
    <property type="match status" value="1"/>
</dbReference>
<dbReference type="SUPFAM" id="SSF53098">
    <property type="entry name" value="Ribonuclease H-like"/>
    <property type="match status" value="1"/>
</dbReference>
<keyword evidence="4" id="KW-1185">Reference proteome</keyword>
<proteinExistence type="predicted"/>
<dbReference type="PANTHER" id="PTHR42648:SF25">
    <property type="entry name" value="RNA-DIRECTED DNA POLYMERASE"/>
    <property type="match status" value="1"/>
</dbReference>